<keyword evidence="4" id="KW-1185">Reference proteome</keyword>
<organism evidence="3 4">
    <name type="scientific">Xaviernesmea oryzae</name>
    <dbReference type="NCBI Taxonomy" id="464029"/>
    <lineage>
        <taxon>Bacteria</taxon>
        <taxon>Pseudomonadati</taxon>
        <taxon>Pseudomonadota</taxon>
        <taxon>Alphaproteobacteria</taxon>
        <taxon>Hyphomicrobiales</taxon>
        <taxon>Rhizobiaceae</taxon>
        <taxon>Rhizobium/Agrobacterium group</taxon>
        <taxon>Xaviernesmea</taxon>
    </lineage>
</organism>
<dbReference type="SMART" id="SM00850">
    <property type="entry name" value="LytTR"/>
    <property type="match status" value="1"/>
</dbReference>
<keyword evidence="1" id="KW-0812">Transmembrane</keyword>
<feature type="domain" description="HTH LytTR-type" evidence="2">
    <location>
        <begin position="182"/>
        <end position="269"/>
    </location>
</feature>
<evidence type="ECO:0000259" key="2">
    <source>
        <dbReference type="PROSITE" id="PS50930"/>
    </source>
</evidence>
<accession>A0A1Q9AV76</accession>
<dbReference type="InterPro" id="IPR007492">
    <property type="entry name" value="LytTR_DNA-bd_dom"/>
</dbReference>
<feature type="transmembrane region" description="Helical" evidence="1">
    <location>
        <begin position="41"/>
        <end position="64"/>
    </location>
</feature>
<feature type="transmembrane region" description="Helical" evidence="1">
    <location>
        <begin position="76"/>
        <end position="97"/>
    </location>
</feature>
<feature type="transmembrane region" description="Helical" evidence="1">
    <location>
        <begin position="109"/>
        <end position="129"/>
    </location>
</feature>
<gene>
    <name evidence="3" type="ORF">BJF93_11510</name>
</gene>
<dbReference type="Gene3D" id="2.40.50.1020">
    <property type="entry name" value="LytTr DNA-binding domain"/>
    <property type="match status" value="1"/>
</dbReference>
<dbReference type="EMBL" id="MKIP01000052">
    <property type="protein sequence ID" value="OLP59355.1"/>
    <property type="molecule type" value="Genomic_DNA"/>
</dbReference>
<sequence>MQTVLRSPRFWGTFLSIVALFAVTGPYGTRETMMPAERLGYWLAIHAVTWTIAIGASVLADWALKPHLPNTVLRMLVGSLMAALPIGLSLVVLDALLRDGPLALDLVPWRAAQSLPLCALFCILTILTLRPESPASSDVSVLDWPLPASDGEGSQQPAGLEPEIAPPAPILARLKPHHRGPLLRLSVEDHYTEIVTTRGRELVLLRFSDALREIGATPGLRLHRSHWVADAFVADLRREDGRLIVIGQDGSALPVSRSYQDAVRQHFANK</sequence>
<evidence type="ECO:0000256" key="1">
    <source>
        <dbReference type="SAM" id="Phobius"/>
    </source>
</evidence>
<keyword evidence="1" id="KW-0472">Membrane</keyword>
<protein>
    <recommendedName>
        <fullName evidence="2">HTH LytTR-type domain-containing protein</fullName>
    </recommendedName>
</protein>
<name>A0A1Q9AV76_9HYPH</name>
<keyword evidence="1" id="KW-1133">Transmembrane helix</keyword>
<feature type="transmembrane region" description="Helical" evidence="1">
    <location>
        <begin position="12"/>
        <end position="29"/>
    </location>
</feature>
<dbReference type="GO" id="GO:0003677">
    <property type="term" value="F:DNA binding"/>
    <property type="evidence" value="ECO:0007669"/>
    <property type="project" value="InterPro"/>
</dbReference>
<proteinExistence type="predicted"/>
<dbReference type="AlphaFoldDB" id="A0A1Q9AV76"/>
<dbReference type="Pfam" id="PF04397">
    <property type="entry name" value="LytTR"/>
    <property type="match status" value="1"/>
</dbReference>
<evidence type="ECO:0000313" key="3">
    <source>
        <dbReference type="EMBL" id="OLP59355.1"/>
    </source>
</evidence>
<dbReference type="Proteomes" id="UP000186364">
    <property type="component" value="Unassembled WGS sequence"/>
</dbReference>
<evidence type="ECO:0000313" key="4">
    <source>
        <dbReference type="Proteomes" id="UP000186364"/>
    </source>
</evidence>
<reference evidence="3 4" key="1">
    <citation type="submission" date="2016-09" db="EMBL/GenBank/DDBJ databases">
        <title>Rhizobium sp. nov., a novel species isolated from the rice rhizosphere.</title>
        <authorList>
            <person name="Zhao J."/>
            <person name="Zhang X."/>
        </authorList>
    </citation>
    <scope>NUCLEOTIDE SEQUENCE [LARGE SCALE GENOMIC DNA]</scope>
    <source>
        <strain evidence="3 4">1.7048</strain>
    </source>
</reference>
<comment type="caution">
    <text evidence="3">The sequence shown here is derived from an EMBL/GenBank/DDBJ whole genome shotgun (WGS) entry which is preliminary data.</text>
</comment>
<dbReference type="PROSITE" id="PS50930">
    <property type="entry name" value="HTH_LYTTR"/>
    <property type="match status" value="1"/>
</dbReference>